<feature type="domain" description="Flagellar motor switch protein FliG C-terminal" evidence="11">
    <location>
        <begin position="217"/>
        <end position="323"/>
    </location>
</feature>
<protein>
    <recommendedName>
        <fullName evidence="4">Flagellar motor switch protein FliG</fullName>
    </recommendedName>
</protein>
<evidence type="ECO:0000313" key="14">
    <source>
        <dbReference type="EMBL" id="SDO07896.1"/>
    </source>
</evidence>
<dbReference type="FunFam" id="1.10.220.30:FF:000001">
    <property type="entry name" value="Flagellar motor switch protein FliG"/>
    <property type="match status" value="1"/>
</dbReference>
<evidence type="ECO:0000256" key="7">
    <source>
        <dbReference type="ARBA" id="ARBA00022779"/>
    </source>
</evidence>
<organism evidence="14 15">
    <name type="scientific">Desulfonauticus submarinus</name>
    <dbReference type="NCBI Taxonomy" id="206665"/>
    <lineage>
        <taxon>Bacteria</taxon>
        <taxon>Pseudomonadati</taxon>
        <taxon>Thermodesulfobacteriota</taxon>
        <taxon>Desulfovibrionia</taxon>
        <taxon>Desulfovibrionales</taxon>
        <taxon>Desulfonauticaceae</taxon>
        <taxon>Desulfonauticus</taxon>
    </lineage>
</organism>
<accession>A0A1H0GLN5</accession>
<keyword evidence="8" id="KW-0472">Membrane</keyword>
<evidence type="ECO:0000259" key="13">
    <source>
        <dbReference type="Pfam" id="PF14842"/>
    </source>
</evidence>
<evidence type="ECO:0000256" key="5">
    <source>
        <dbReference type="ARBA" id="ARBA00022475"/>
    </source>
</evidence>
<evidence type="ECO:0000256" key="1">
    <source>
        <dbReference type="ARBA" id="ARBA00004117"/>
    </source>
</evidence>
<keyword evidence="5" id="KW-1003">Cell membrane</keyword>
<keyword evidence="14" id="KW-0282">Flagellum</keyword>
<dbReference type="PIRSF" id="PIRSF003161">
    <property type="entry name" value="FliG"/>
    <property type="match status" value="1"/>
</dbReference>
<dbReference type="NCBIfam" id="TIGR00207">
    <property type="entry name" value="fliG"/>
    <property type="match status" value="1"/>
</dbReference>
<dbReference type="InterPro" id="IPR011002">
    <property type="entry name" value="FliG_a-hlx"/>
</dbReference>
<gene>
    <name evidence="14" type="ORF">SAMN04488516_12011</name>
</gene>
<proteinExistence type="inferred from homology"/>
<evidence type="ECO:0000256" key="10">
    <source>
        <dbReference type="ARBA" id="ARBA00025598"/>
    </source>
</evidence>
<evidence type="ECO:0000313" key="15">
    <source>
        <dbReference type="Proteomes" id="UP000199602"/>
    </source>
</evidence>
<keyword evidence="9" id="KW-0975">Bacterial flagellum</keyword>
<dbReference type="PANTHER" id="PTHR30534">
    <property type="entry name" value="FLAGELLAR MOTOR SWITCH PROTEIN FLIG"/>
    <property type="match status" value="1"/>
</dbReference>
<keyword evidence="14" id="KW-0969">Cilium</keyword>
<dbReference type="GO" id="GO:0003774">
    <property type="term" value="F:cytoskeletal motor activity"/>
    <property type="evidence" value="ECO:0007669"/>
    <property type="project" value="InterPro"/>
</dbReference>
<keyword evidence="14" id="KW-0966">Cell projection</keyword>
<dbReference type="InterPro" id="IPR028263">
    <property type="entry name" value="FliG_N"/>
</dbReference>
<dbReference type="PRINTS" id="PR00954">
    <property type="entry name" value="FLGMOTORFLIG"/>
</dbReference>
<dbReference type="Pfam" id="PF01706">
    <property type="entry name" value="FliG_C"/>
    <property type="match status" value="1"/>
</dbReference>
<comment type="function">
    <text evidence="10">FliG is one of three proteins (FliG, FliN, FliM) that forms the rotor-mounted switch complex (C ring), located at the base of the basal body. This complex interacts with the CheY and CheZ chemotaxis proteins, in addition to contacting components of the motor that determine the direction of flagellar rotation.</text>
</comment>
<dbReference type="SUPFAM" id="SSF48029">
    <property type="entry name" value="FliG"/>
    <property type="match status" value="2"/>
</dbReference>
<keyword evidence="7" id="KW-0283">Flagellar rotation</keyword>
<evidence type="ECO:0000256" key="2">
    <source>
        <dbReference type="ARBA" id="ARBA00004413"/>
    </source>
</evidence>
<dbReference type="Pfam" id="PF14842">
    <property type="entry name" value="FliG_N"/>
    <property type="match status" value="1"/>
</dbReference>
<dbReference type="OrthoDB" id="9780302at2"/>
<evidence type="ECO:0000256" key="3">
    <source>
        <dbReference type="ARBA" id="ARBA00010299"/>
    </source>
</evidence>
<dbReference type="GO" id="GO:0005886">
    <property type="term" value="C:plasma membrane"/>
    <property type="evidence" value="ECO:0007669"/>
    <property type="project" value="UniProtKB-SubCell"/>
</dbReference>
<dbReference type="Pfam" id="PF14841">
    <property type="entry name" value="FliG_M"/>
    <property type="match status" value="1"/>
</dbReference>
<dbReference type="GO" id="GO:0006935">
    <property type="term" value="P:chemotaxis"/>
    <property type="evidence" value="ECO:0007669"/>
    <property type="project" value="UniProtKB-KW"/>
</dbReference>
<evidence type="ECO:0000256" key="6">
    <source>
        <dbReference type="ARBA" id="ARBA00022500"/>
    </source>
</evidence>
<sequence length="333" mass="36804">MADKLTGIQKTAILLLALGDDFAAQVFQRLDRREIAKISKAMVEMESVPKETAEQVLREFNETLTISKEMLLGGVDAVKKLLGHVDEETAKYVIDSLDLDSGQIPFRELTNVSPKILAQILRNEHPQTLALIIGHLPPEHAADLLSQLPPGARPEVLMRLAKLESVPEEMLLEVDKVLQSQLIAIGAKEGKKVGGVQAVAEILNAVERSIEEEVLSEIEEESSQLAEEIRQLMFVFEDILHLDDRAIREVLKEISNEDLTLALKTASEELKEKFFSNLSERAANMIKEDLEIMGPVKLSDVEAAQQNIVKVVRRLEAEGRIVIGGKGGGDVLV</sequence>
<feature type="domain" description="Flagellar motor switch protein FliG middle" evidence="12">
    <location>
        <begin position="114"/>
        <end position="188"/>
    </location>
</feature>
<reference evidence="14 15" key="1">
    <citation type="submission" date="2016-10" db="EMBL/GenBank/DDBJ databases">
        <authorList>
            <person name="de Groot N.N."/>
        </authorList>
    </citation>
    <scope>NUCLEOTIDE SEQUENCE [LARGE SCALE GENOMIC DNA]</scope>
    <source>
        <strain evidence="14 15">DSM 15269</strain>
    </source>
</reference>
<feature type="domain" description="Flagellar motor switch protein FliG N-terminal" evidence="13">
    <location>
        <begin position="4"/>
        <end position="106"/>
    </location>
</feature>
<dbReference type="InterPro" id="IPR023087">
    <property type="entry name" value="Flg_Motor_Flig_C"/>
</dbReference>
<dbReference type="Proteomes" id="UP000199602">
    <property type="component" value="Unassembled WGS sequence"/>
</dbReference>
<dbReference type="InterPro" id="IPR032779">
    <property type="entry name" value="FliG_M"/>
</dbReference>
<dbReference type="AlphaFoldDB" id="A0A1H0GLN5"/>
<dbReference type="Gene3D" id="1.10.220.30">
    <property type="match status" value="3"/>
</dbReference>
<dbReference type="EMBL" id="FNIN01000020">
    <property type="protein sequence ID" value="SDO07896.1"/>
    <property type="molecule type" value="Genomic_DNA"/>
</dbReference>
<comment type="similarity">
    <text evidence="3">Belongs to the FliG family.</text>
</comment>
<evidence type="ECO:0000259" key="12">
    <source>
        <dbReference type="Pfam" id="PF14841"/>
    </source>
</evidence>
<dbReference type="GO" id="GO:0009425">
    <property type="term" value="C:bacterial-type flagellum basal body"/>
    <property type="evidence" value="ECO:0007669"/>
    <property type="project" value="UniProtKB-SubCell"/>
</dbReference>
<keyword evidence="15" id="KW-1185">Reference proteome</keyword>
<dbReference type="RefSeq" id="WP_092066722.1">
    <property type="nucleotide sequence ID" value="NZ_FNIN01000020.1"/>
</dbReference>
<comment type="subcellular location">
    <subcellularLocation>
        <location evidence="1">Bacterial flagellum basal body</location>
    </subcellularLocation>
    <subcellularLocation>
        <location evidence="2">Cell membrane</location>
        <topology evidence="2">Peripheral membrane protein</topology>
        <orientation evidence="2">Cytoplasmic side</orientation>
    </subcellularLocation>
</comment>
<keyword evidence="6" id="KW-0145">Chemotaxis</keyword>
<dbReference type="InterPro" id="IPR000090">
    <property type="entry name" value="Flg_Motor_Flig"/>
</dbReference>
<evidence type="ECO:0000256" key="9">
    <source>
        <dbReference type="ARBA" id="ARBA00023143"/>
    </source>
</evidence>
<dbReference type="PANTHER" id="PTHR30534:SF0">
    <property type="entry name" value="FLAGELLAR MOTOR SWITCH PROTEIN FLIG"/>
    <property type="match status" value="1"/>
</dbReference>
<dbReference type="GO" id="GO:0071973">
    <property type="term" value="P:bacterial-type flagellum-dependent cell motility"/>
    <property type="evidence" value="ECO:0007669"/>
    <property type="project" value="InterPro"/>
</dbReference>
<dbReference type="STRING" id="206665.SAMN04488516_12011"/>
<evidence type="ECO:0000256" key="4">
    <source>
        <dbReference type="ARBA" id="ARBA00021870"/>
    </source>
</evidence>
<name>A0A1H0GLN5_9BACT</name>
<evidence type="ECO:0000259" key="11">
    <source>
        <dbReference type="Pfam" id="PF01706"/>
    </source>
</evidence>
<evidence type="ECO:0000256" key="8">
    <source>
        <dbReference type="ARBA" id="ARBA00023136"/>
    </source>
</evidence>